<sequence>MTKSNEKIDAPKSHVFVSGAVAGLFSRFVISPLDVIKIRLQLQAHGNPSTLPPPPTSGPTYRGILGTARQIVVQEGIRGLWKGNIPAELLYISYGPVQFIALKECTLLMQHGAPWIKEDVRNLIAGSIAGATATMVTYPLDLLRTRFAAQGNERVYPSIMYSLRHIWKHEGVKGFYRGVGAGVVQVTPLTGIFFCTYEFLRTLSISSLNLPEQTSNFLSAGFASTFSKTVVFPFDLVRKRLQVQGPTRQQYVHRNIPLYVGILGTIKDIVKMEGVRGLYKGLTVSLIKAAPLSAVTMWTLEYSLAVCNWIDPPERREVA</sequence>
<dbReference type="PROSITE" id="PS50920">
    <property type="entry name" value="SOLCAR"/>
    <property type="match status" value="3"/>
</dbReference>
<keyword evidence="8" id="KW-1133">Transmembrane helix</keyword>
<name>U4LJS7_PYROM</name>
<evidence type="ECO:0000256" key="10">
    <source>
        <dbReference type="ARBA" id="ARBA00023136"/>
    </source>
</evidence>
<dbReference type="InterPro" id="IPR018108">
    <property type="entry name" value="MCP_transmembrane"/>
</dbReference>
<dbReference type="OrthoDB" id="18574at2759"/>
<evidence type="ECO:0000256" key="6">
    <source>
        <dbReference type="ARBA" id="ARBA00022737"/>
    </source>
</evidence>
<dbReference type="GO" id="GO:0055085">
    <property type="term" value="P:transmembrane transport"/>
    <property type="evidence" value="ECO:0007669"/>
    <property type="project" value="InterPro"/>
</dbReference>
<dbReference type="eggNOG" id="KOG0752">
    <property type="taxonomic scope" value="Eukaryota"/>
</dbReference>
<evidence type="ECO:0000256" key="4">
    <source>
        <dbReference type="ARBA" id="ARBA00022448"/>
    </source>
</evidence>
<dbReference type="PRINTS" id="PR00926">
    <property type="entry name" value="MITOCARRIER"/>
</dbReference>
<gene>
    <name evidence="13" type="ORF">PCON_06296</name>
</gene>
<dbReference type="GO" id="GO:0005743">
    <property type="term" value="C:mitochondrial inner membrane"/>
    <property type="evidence" value="ECO:0007669"/>
    <property type="project" value="UniProtKB-SubCell"/>
</dbReference>
<dbReference type="STRING" id="1076935.U4LJS7"/>
<evidence type="ECO:0000256" key="3">
    <source>
        <dbReference type="ARBA" id="ARBA00021935"/>
    </source>
</evidence>
<feature type="repeat" description="Solcar" evidence="11">
    <location>
        <begin position="211"/>
        <end position="306"/>
    </location>
</feature>
<evidence type="ECO:0000256" key="1">
    <source>
        <dbReference type="ARBA" id="ARBA00002238"/>
    </source>
</evidence>
<dbReference type="SUPFAM" id="SSF103506">
    <property type="entry name" value="Mitochondrial carrier"/>
    <property type="match status" value="1"/>
</dbReference>
<dbReference type="Pfam" id="PF00153">
    <property type="entry name" value="Mito_carr"/>
    <property type="match status" value="3"/>
</dbReference>
<keyword evidence="4 12" id="KW-0813">Transport</keyword>
<keyword evidence="6" id="KW-0677">Repeat</keyword>
<evidence type="ECO:0000256" key="5">
    <source>
        <dbReference type="ARBA" id="ARBA00022692"/>
    </source>
</evidence>
<dbReference type="InterPro" id="IPR002067">
    <property type="entry name" value="MCP"/>
</dbReference>
<feature type="repeat" description="Solcar" evidence="11">
    <location>
        <begin position="10"/>
        <end position="108"/>
    </location>
</feature>
<evidence type="ECO:0000256" key="12">
    <source>
        <dbReference type="RuleBase" id="RU000488"/>
    </source>
</evidence>
<dbReference type="PANTHER" id="PTHR24089">
    <property type="entry name" value="SOLUTE CARRIER FAMILY 25"/>
    <property type="match status" value="1"/>
</dbReference>
<evidence type="ECO:0000256" key="2">
    <source>
        <dbReference type="ARBA" id="ARBA00004448"/>
    </source>
</evidence>
<keyword evidence="10 11" id="KW-0472">Membrane</keyword>
<keyword evidence="9" id="KW-0496">Mitochondrion</keyword>
<comment type="subcellular location">
    <subcellularLocation>
        <location evidence="2">Mitochondrion inner membrane</location>
        <topology evidence="2">Multi-pass membrane protein</topology>
    </subcellularLocation>
</comment>
<dbReference type="OMA" id="MYVCYGA"/>
<feature type="repeat" description="Solcar" evidence="11">
    <location>
        <begin position="117"/>
        <end position="203"/>
    </location>
</feature>
<dbReference type="EMBL" id="HF935309">
    <property type="protein sequence ID" value="CCX29635.1"/>
    <property type="molecule type" value="Genomic_DNA"/>
</dbReference>
<dbReference type="Gene3D" id="1.50.40.10">
    <property type="entry name" value="Mitochondrial carrier domain"/>
    <property type="match status" value="1"/>
</dbReference>
<keyword evidence="5 11" id="KW-0812">Transmembrane</keyword>
<dbReference type="Proteomes" id="UP000018144">
    <property type="component" value="Unassembled WGS sequence"/>
</dbReference>
<evidence type="ECO:0000256" key="8">
    <source>
        <dbReference type="ARBA" id="ARBA00022989"/>
    </source>
</evidence>
<dbReference type="AlphaFoldDB" id="U4LJS7"/>
<comment type="function">
    <text evidence="1">Mitochondrial transporter that mediates uptake of thiamine pyrophosphate (ThPP) into mitochondria.</text>
</comment>
<dbReference type="InterPro" id="IPR023395">
    <property type="entry name" value="MCP_dom_sf"/>
</dbReference>
<evidence type="ECO:0000313" key="13">
    <source>
        <dbReference type="EMBL" id="CCX29635.1"/>
    </source>
</evidence>
<protein>
    <recommendedName>
        <fullName evidence="3">Mitochondrial thiamine pyrophosphate carrier 1</fullName>
    </recommendedName>
</protein>
<evidence type="ECO:0000256" key="11">
    <source>
        <dbReference type="PROSITE-ProRule" id="PRU00282"/>
    </source>
</evidence>
<evidence type="ECO:0000256" key="9">
    <source>
        <dbReference type="ARBA" id="ARBA00023128"/>
    </source>
</evidence>
<keyword evidence="7" id="KW-0999">Mitochondrion inner membrane</keyword>
<reference evidence="13 14" key="1">
    <citation type="journal article" date="2013" name="PLoS Genet.">
        <title>The genome and development-dependent transcriptomes of Pyronema confluens: a window into fungal evolution.</title>
        <authorList>
            <person name="Traeger S."/>
            <person name="Altegoer F."/>
            <person name="Freitag M."/>
            <person name="Gabaldon T."/>
            <person name="Kempken F."/>
            <person name="Kumar A."/>
            <person name="Marcet-Houben M."/>
            <person name="Poggeler S."/>
            <person name="Stajich J.E."/>
            <person name="Nowrousian M."/>
        </authorList>
    </citation>
    <scope>NUCLEOTIDE SEQUENCE [LARGE SCALE GENOMIC DNA]</scope>
    <source>
        <strain evidence="14">CBS 100304</strain>
        <tissue evidence="13">Vegetative mycelium</tissue>
    </source>
</reference>
<evidence type="ECO:0000313" key="14">
    <source>
        <dbReference type="Proteomes" id="UP000018144"/>
    </source>
</evidence>
<accession>U4LJS7</accession>
<evidence type="ECO:0000256" key="7">
    <source>
        <dbReference type="ARBA" id="ARBA00022792"/>
    </source>
</evidence>
<organism evidence="13 14">
    <name type="scientific">Pyronema omphalodes (strain CBS 100304)</name>
    <name type="common">Pyronema confluens</name>
    <dbReference type="NCBI Taxonomy" id="1076935"/>
    <lineage>
        <taxon>Eukaryota</taxon>
        <taxon>Fungi</taxon>
        <taxon>Dikarya</taxon>
        <taxon>Ascomycota</taxon>
        <taxon>Pezizomycotina</taxon>
        <taxon>Pezizomycetes</taxon>
        <taxon>Pezizales</taxon>
        <taxon>Pyronemataceae</taxon>
        <taxon>Pyronema</taxon>
    </lineage>
</organism>
<proteinExistence type="inferred from homology"/>
<comment type="similarity">
    <text evidence="12">Belongs to the mitochondrial carrier (TC 2.A.29) family.</text>
</comment>
<keyword evidence="14" id="KW-1185">Reference proteome</keyword>